<dbReference type="Proteomes" id="UP000821845">
    <property type="component" value="Chromosome 10"/>
</dbReference>
<comment type="caution">
    <text evidence="1">The sequence shown here is derived from an EMBL/GenBank/DDBJ whole genome shotgun (WGS) entry which is preliminary data.</text>
</comment>
<organism evidence="1 2">
    <name type="scientific">Hyalomma asiaticum</name>
    <name type="common">Tick</name>
    <dbReference type="NCBI Taxonomy" id="266040"/>
    <lineage>
        <taxon>Eukaryota</taxon>
        <taxon>Metazoa</taxon>
        <taxon>Ecdysozoa</taxon>
        <taxon>Arthropoda</taxon>
        <taxon>Chelicerata</taxon>
        <taxon>Arachnida</taxon>
        <taxon>Acari</taxon>
        <taxon>Parasitiformes</taxon>
        <taxon>Ixodida</taxon>
        <taxon>Ixodoidea</taxon>
        <taxon>Ixodidae</taxon>
        <taxon>Hyalomminae</taxon>
        <taxon>Hyalomma</taxon>
    </lineage>
</organism>
<proteinExistence type="predicted"/>
<keyword evidence="2" id="KW-1185">Reference proteome</keyword>
<reference evidence="1" key="1">
    <citation type="submission" date="2020-05" db="EMBL/GenBank/DDBJ databases">
        <title>Large-scale comparative analyses of tick genomes elucidate their genetic diversity and vector capacities.</title>
        <authorList>
            <person name="Jia N."/>
            <person name="Wang J."/>
            <person name="Shi W."/>
            <person name="Du L."/>
            <person name="Sun Y."/>
            <person name="Zhan W."/>
            <person name="Jiang J."/>
            <person name="Wang Q."/>
            <person name="Zhang B."/>
            <person name="Ji P."/>
            <person name="Sakyi L.B."/>
            <person name="Cui X."/>
            <person name="Yuan T."/>
            <person name="Jiang B."/>
            <person name="Yang W."/>
            <person name="Lam T.T.-Y."/>
            <person name="Chang Q."/>
            <person name="Ding S."/>
            <person name="Wang X."/>
            <person name="Zhu J."/>
            <person name="Ruan X."/>
            <person name="Zhao L."/>
            <person name="Wei J."/>
            <person name="Que T."/>
            <person name="Du C."/>
            <person name="Cheng J."/>
            <person name="Dai P."/>
            <person name="Han X."/>
            <person name="Huang E."/>
            <person name="Gao Y."/>
            <person name="Liu J."/>
            <person name="Shao H."/>
            <person name="Ye R."/>
            <person name="Li L."/>
            <person name="Wei W."/>
            <person name="Wang X."/>
            <person name="Wang C."/>
            <person name="Yang T."/>
            <person name="Huo Q."/>
            <person name="Li W."/>
            <person name="Guo W."/>
            <person name="Chen H."/>
            <person name="Zhou L."/>
            <person name="Ni X."/>
            <person name="Tian J."/>
            <person name="Zhou Y."/>
            <person name="Sheng Y."/>
            <person name="Liu T."/>
            <person name="Pan Y."/>
            <person name="Xia L."/>
            <person name="Li J."/>
            <person name="Zhao F."/>
            <person name="Cao W."/>
        </authorList>
    </citation>
    <scope>NUCLEOTIDE SEQUENCE</scope>
    <source>
        <strain evidence="1">Hyas-2018</strain>
    </source>
</reference>
<evidence type="ECO:0000313" key="2">
    <source>
        <dbReference type="Proteomes" id="UP000821845"/>
    </source>
</evidence>
<evidence type="ECO:0000313" key="1">
    <source>
        <dbReference type="EMBL" id="KAH6942080.1"/>
    </source>
</evidence>
<sequence>MLRTKLRLPQRPHMARHCDKVALLFGAVVVMATILPAVQSTCDKEVCTNECLKTGWEYGVCCVPGGNGMPEVCRCYRHQKSSTKTSYPRAGRS</sequence>
<gene>
    <name evidence="1" type="ORF">HPB50_000655</name>
</gene>
<name>A0ACB7T521_HYAAI</name>
<protein>
    <submittedName>
        <fullName evidence="1">Uncharacterized protein</fullName>
    </submittedName>
</protein>
<dbReference type="EMBL" id="CM023490">
    <property type="protein sequence ID" value="KAH6942080.1"/>
    <property type="molecule type" value="Genomic_DNA"/>
</dbReference>
<accession>A0ACB7T521</accession>